<evidence type="ECO:0000313" key="2">
    <source>
        <dbReference type="Proteomes" id="UP000001203"/>
    </source>
</evidence>
<dbReference type="HOGENOM" id="CLU_2478115_0_0_3"/>
<accession>B1WTA1</accession>
<dbReference type="KEGG" id="cyt:cce_2675"/>
<proteinExistence type="predicted"/>
<name>B1WTA1_CROS5</name>
<sequence>MVLTRTKELNLMNIQDLKYLEVVSTAEEICGGIGRAFSRVGGGSIATGVESDTEIDFETDTDTTGAVAGPLGSRAYARIDAYSSSLS</sequence>
<protein>
    <submittedName>
        <fullName evidence="1">Uncharacterized protein</fullName>
    </submittedName>
</protein>
<keyword evidence="2" id="KW-1185">Reference proteome</keyword>
<dbReference type="Proteomes" id="UP000001203">
    <property type="component" value="Chromosome circular"/>
</dbReference>
<reference evidence="1 2" key="1">
    <citation type="journal article" date="2008" name="Proc. Natl. Acad. Sci. U.S.A.">
        <title>The genome of Cyanothece 51142, a unicellular diazotrophic cyanobacterium important in the marine nitrogen cycle.</title>
        <authorList>
            <person name="Welsh E.A."/>
            <person name="Liberton M."/>
            <person name="Stoeckel J."/>
            <person name="Loh T."/>
            <person name="Elvitigala T."/>
            <person name="Wang C."/>
            <person name="Wollam A."/>
            <person name="Fulton R.S."/>
            <person name="Clifton S.W."/>
            <person name="Jacobs J.M."/>
            <person name="Aurora R."/>
            <person name="Ghosh B.K."/>
            <person name="Sherman L.A."/>
            <person name="Smith R.D."/>
            <person name="Wilson R.K."/>
            <person name="Pakrasi H.B."/>
        </authorList>
    </citation>
    <scope>NUCLEOTIDE SEQUENCE [LARGE SCALE GENOMIC DNA]</scope>
    <source>
        <strain evidence="2">ATCC 51142 / BH68</strain>
    </source>
</reference>
<dbReference type="STRING" id="43989.cce_2675"/>
<dbReference type="AlphaFoldDB" id="B1WTA1"/>
<evidence type="ECO:0000313" key="1">
    <source>
        <dbReference type="EMBL" id="ACB52023.1"/>
    </source>
</evidence>
<gene>
    <name evidence="1" type="ordered locus">cce_2675</name>
</gene>
<organism evidence="1 2">
    <name type="scientific">Crocosphaera subtropica (strain ATCC 51142 / BH68)</name>
    <name type="common">Cyanothece sp. (strain ATCC 51142)</name>
    <dbReference type="NCBI Taxonomy" id="43989"/>
    <lineage>
        <taxon>Bacteria</taxon>
        <taxon>Bacillati</taxon>
        <taxon>Cyanobacteriota</taxon>
        <taxon>Cyanophyceae</taxon>
        <taxon>Oscillatoriophycideae</taxon>
        <taxon>Chroococcales</taxon>
        <taxon>Aphanothecaceae</taxon>
        <taxon>Crocosphaera</taxon>
        <taxon>Crocosphaera subtropica</taxon>
    </lineage>
</organism>
<dbReference type="EMBL" id="CP000806">
    <property type="protein sequence ID" value="ACB52023.1"/>
    <property type="molecule type" value="Genomic_DNA"/>
</dbReference>